<protein>
    <submittedName>
        <fullName evidence="2">Uncharacterized protein</fullName>
    </submittedName>
</protein>
<dbReference type="OrthoDB" id="6100007at2759"/>
<evidence type="ECO:0000256" key="1">
    <source>
        <dbReference type="SAM" id="MobiDB-lite"/>
    </source>
</evidence>
<dbReference type="EMBL" id="UYJE01005204">
    <property type="protein sequence ID" value="VDI35095.1"/>
    <property type="molecule type" value="Genomic_DNA"/>
</dbReference>
<feature type="compositionally biased region" description="Basic residues" evidence="1">
    <location>
        <begin position="598"/>
        <end position="607"/>
    </location>
</feature>
<proteinExistence type="predicted"/>
<gene>
    <name evidence="2" type="ORF">MGAL_10B075362</name>
</gene>
<name>A0A8B6EJN9_MYTGA</name>
<organism evidence="2 3">
    <name type="scientific">Mytilus galloprovincialis</name>
    <name type="common">Mediterranean mussel</name>
    <dbReference type="NCBI Taxonomy" id="29158"/>
    <lineage>
        <taxon>Eukaryota</taxon>
        <taxon>Metazoa</taxon>
        <taxon>Spiralia</taxon>
        <taxon>Lophotrochozoa</taxon>
        <taxon>Mollusca</taxon>
        <taxon>Bivalvia</taxon>
        <taxon>Autobranchia</taxon>
        <taxon>Pteriomorphia</taxon>
        <taxon>Mytilida</taxon>
        <taxon>Mytiloidea</taxon>
        <taxon>Mytilidae</taxon>
        <taxon>Mytilinae</taxon>
        <taxon>Mytilus</taxon>
    </lineage>
</organism>
<keyword evidence="3" id="KW-1185">Reference proteome</keyword>
<dbReference type="AlphaFoldDB" id="A0A8B6EJN9"/>
<reference evidence="2" key="1">
    <citation type="submission" date="2018-11" db="EMBL/GenBank/DDBJ databases">
        <authorList>
            <person name="Alioto T."/>
            <person name="Alioto T."/>
        </authorList>
    </citation>
    <scope>NUCLEOTIDE SEQUENCE</scope>
</reference>
<comment type="caution">
    <text evidence="2">The sequence shown here is derived from an EMBL/GenBank/DDBJ whole genome shotgun (WGS) entry which is preliminary data.</text>
</comment>
<sequence length="607" mass="68782">MKSVTINRGRCQKKTNIKPEHVKLEEKRQQKVREMTKEIECFSSIQNTCQAVVKPDCSKSTTNKSLGVKKALNTILKKCLLDLALEPSNTEENFPTLNNLLMFNFKDLPNHISLTAKIVVVEFAGAKFKTFANTGENYLKYVSSGIIKKLLKDLPSVQRIIICEEKYSFTPDIFKAATRQKRQSKDPITIAHLKEKDEIISKGKFSKKAAVSTGLGKKTVSNYLGKHLHELDIQANVTVDVDSEAVYGQCECEDPNNCGCSLFTIPVRAVFTQHAGVSGIRKLDAIRQRKGEAEMSQADWLRDVRHDLHDGECVMNYVTSADIDTIVIQLFTVSLYWPRNVDNTFKFPVYVWLQKQKPEIYDITGILTVLEKRFGNKYIGATLAVLLSMGGNDYLPNFHGISHEKLLTTALSEPVILSSLLKFEQKTDPRKVFVCTLDMEQYVQLYTKLYYPKNIEYGKLSTTEVRQLSVKHPGKSEFRHPQTWMPPESALRQLGKLVQCQIDYLLTTFNHEANLPNFVGSGCLNLRQDGTTIFNLGPECHISNKKDLLTVPEEVIGKKLKEYAMPLKRKAGKRISEDTPQKGKSGKRQPKMSTPRKIQARRKLPDS</sequence>
<feature type="region of interest" description="Disordered" evidence="1">
    <location>
        <begin position="567"/>
        <end position="607"/>
    </location>
</feature>
<evidence type="ECO:0000313" key="2">
    <source>
        <dbReference type="EMBL" id="VDI35095.1"/>
    </source>
</evidence>
<dbReference type="Proteomes" id="UP000596742">
    <property type="component" value="Unassembled WGS sequence"/>
</dbReference>
<accession>A0A8B6EJN9</accession>
<evidence type="ECO:0000313" key="3">
    <source>
        <dbReference type="Proteomes" id="UP000596742"/>
    </source>
</evidence>